<dbReference type="Proteomes" id="UP001281410">
    <property type="component" value="Unassembled WGS sequence"/>
</dbReference>
<name>A0AAE0AVU8_9ROSI</name>
<keyword evidence="3" id="KW-0812">Transmembrane</keyword>
<dbReference type="GO" id="GO:0005886">
    <property type="term" value="C:plasma membrane"/>
    <property type="evidence" value="ECO:0007669"/>
    <property type="project" value="TreeGrafter"/>
</dbReference>
<evidence type="ECO:0000256" key="2">
    <source>
        <dbReference type="ARBA" id="ARBA00022842"/>
    </source>
</evidence>
<reference evidence="4" key="1">
    <citation type="journal article" date="2023" name="Plant J.">
        <title>Genome sequences and population genomics provide insights into the demographic history, inbreeding, and mutation load of two 'living fossil' tree species of Dipteronia.</title>
        <authorList>
            <person name="Feng Y."/>
            <person name="Comes H.P."/>
            <person name="Chen J."/>
            <person name="Zhu S."/>
            <person name="Lu R."/>
            <person name="Zhang X."/>
            <person name="Li P."/>
            <person name="Qiu J."/>
            <person name="Olsen K.M."/>
            <person name="Qiu Y."/>
        </authorList>
    </citation>
    <scope>NUCLEOTIDE SEQUENCE</scope>
    <source>
        <strain evidence="4">NBL</strain>
    </source>
</reference>
<comment type="caution">
    <text evidence="4">The sequence shown here is derived from an EMBL/GenBank/DDBJ whole genome shotgun (WGS) entry which is preliminary data.</text>
</comment>
<evidence type="ECO:0000313" key="5">
    <source>
        <dbReference type="Proteomes" id="UP001281410"/>
    </source>
</evidence>
<dbReference type="InterPro" id="IPR023298">
    <property type="entry name" value="ATPase_P-typ_TM_dom_sf"/>
</dbReference>
<dbReference type="PANTHER" id="PTHR24093">
    <property type="entry name" value="CATION TRANSPORTING ATPASE"/>
    <property type="match status" value="1"/>
</dbReference>
<feature type="transmembrane region" description="Helical" evidence="3">
    <location>
        <begin position="131"/>
        <end position="158"/>
    </location>
</feature>
<evidence type="ECO:0000313" key="4">
    <source>
        <dbReference type="EMBL" id="KAK3224509.1"/>
    </source>
</evidence>
<keyword evidence="2" id="KW-0460">Magnesium</keyword>
<dbReference type="EMBL" id="JANJYJ010000003">
    <property type="protein sequence ID" value="KAK3224509.1"/>
    <property type="molecule type" value="Genomic_DNA"/>
</dbReference>
<dbReference type="InterPro" id="IPR028082">
    <property type="entry name" value="Peripla_BP_I"/>
</dbReference>
<sequence>MHTPDSVVRSRYVSRWKNLTSIEKSNGPIGLNIYGLYAYDTVRLIAHAIDSFVFERFEISRDKRRRFASLMLLDSATPSPSKLKMEMEMVGLCLFILSSHYLTVKQMLKLTRSYDSDSKQMLKLTQSTHEFFAIAVTIVVVEVPEGLTLAVTLSLAFAMKKMITDKALVRHLAACETMRVSLSVVTKQEH</sequence>
<comment type="subcellular location">
    <subcellularLocation>
        <location evidence="1">Endomembrane system</location>
        <topology evidence="1">Multi-pass membrane protein</topology>
    </subcellularLocation>
</comment>
<dbReference type="GO" id="GO:0012505">
    <property type="term" value="C:endomembrane system"/>
    <property type="evidence" value="ECO:0007669"/>
    <property type="project" value="UniProtKB-SubCell"/>
</dbReference>
<dbReference type="SUPFAM" id="SSF81665">
    <property type="entry name" value="Calcium ATPase, transmembrane domain M"/>
    <property type="match status" value="1"/>
</dbReference>
<keyword evidence="5" id="KW-1185">Reference proteome</keyword>
<dbReference type="PANTHER" id="PTHR24093:SF369">
    <property type="entry name" value="CALCIUM-TRANSPORTING ATPASE"/>
    <property type="match status" value="1"/>
</dbReference>
<dbReference type="GO" id="GO:0005388">
    <property type="term" value="F:P-type calcium transporter activity"/>
    <property type="evidence" value="ECO:0007669"/>
    <property type="project" value="TreeGrafter"/>
</dbReference>
<keyword evidence="3" id="KW-0472">Membrane</keyword>
<dbReference type="Gene3D" id="1.20.1110.10">
    <property type="entry name" value="Calcium-transporting ATPase, transmembrane domain"/>
    <property type="match status" value="1"/>
</dbReference>
<evidence type="ECO:0000256" key="1">
    <source>
        <dbReference type="ARBA" id="ARBA00004127"/>
    </source>
</evidence>
<evidence type="ECO:0000256" key="3">
    <source>
        <dbReference type="SAM" id="Phobius"/>
    </source>
</evidence>
<gene>
    <name evidence="4" type="ORF">Dsin_011534</name>
</gene>
<proteinExistence type="predicted"/>
<dbReference type="SUPFAM" id="SSF53822">
    <property type="entry name" value="Periplasmic binding protein-like I"/>
    <property type="match status" value="1"/>
</dbReference>
<protein>
    <submittedName>
        <fullName evidence="4">Uncharacterized protein</fullName>
    </submittedName>
</protein>
<accession>A0AAE0AVU8</accession>
<keyword evidence="3" id="KW-1133">Transmembrane helix</keyword>
<organism evidence="4 5">
    <name type="scientific">Dipteronia sinensis</name>
    <dbReference type="NCBI Taxonomy" id="43782"/>
    <lineage>
        <taxon>Eukaryota</taxon>
        <taxon>Viridiplantae</taxon>
        <taxon>Streptophyta</taxon>
        <taxon>Embryophyta</taxon>
        <taxon>Tracheophyta</taxon>
        <taxon>Spermatophyta</taxon>
        <taxon>Magnoliopsida</taxon>
        <taxon>eudicotyledons</taxon>
        <taxon>Gunneridae</taxon>
        <taxon>Pentapetalae</taxon>
        <taxon>rosids</taxon>
        <taxon>malvids</taxon>
        <taxon>Sapindales</taxon>
        <taxon>Sapindaceae</taxon>
        <taxon>Hippocastanoideae</taxon>
        <taxon>Acereae</taxon>
        <taxon>Dipteronia</taxon>
    </lineage>
</organism>
<dbReference type="AlphaFoldDB" id="A0AAE0AVU8"/>